<keyword evidence="7" id="KW-0521">NADP</keyword>
<evidence type="ECO:0000256" key="8">
    <source>
        <dbReference type="ARBA" id="ARBA00023002"/>
    </source>
</evidence>
<dbReference type="PANTHER" id="PTHR42802">
    <property type="entry name" value="MONOOXYGENASE"/>
    <property type="match status" value="1"/>
</dbReference>
<feature type="compositionally biased region" description="Polar residues" evidence="11">
    <location>
        <begin position="17"/>
        <end position="39"/>
    </location>
</feature>
<dbReference type="PANTHER" id="PTHR42802:SF1">
    <property type="entry name" value="L-ORNITHINE N(5)-MONOOXYGENASE"/>
    <property type="match status" value="1"/>
</dbReference>
<keyword evidence="5" id="KW-0285">Flavoprotein</keyword>
<dbReference type="InParanoid" id="A0A151GVQ7"/>
<dbReference type="EC" id="1.14.13.196" evidence="4"/>
<gene>
    <name evidence="12" type="ORF">DCS_02292</name>
</gene>
<accession>A0A151GVQ7</accession>
<evidence type="ECO:0000256" key="9">
    <source>
        <dbReference type="ARBA" id="ARBA00047598"/>
    </source>
</evidence>
<evidence type="ECO:0000256" key="7">
    <source>
        <dbReference type="ARBA" id="ARBA00022857"/>
    </source>
</evidence>
<dbReference type="Pfam" id="PF13434">
    <property type="entry name" value="Lys_Orn_oxgnase"/>
    <property type="match status" value="1"/>
</dbReference>
<evidence type="ECO:0000256" key="4">
    <source>
        <dbReference type="ARBA" id="ARBA00012881"/>
    </source>
</evidence>
<reference evidence="12 13" key="1">
    <citation type="journal article" date="2016" name="Sci. Rep.">
        <title>Insights into Adaptations to a Near-Obligate Nematode Endoparasitic Lifestyle from the Finished Genome of Drechmeria coniospora.</title>
        <authorList>
            <person name="Zhang L."/>
            <person name="Zhou Z."/>
            <person name="Guo Q."/>
            <person name="Fokkens L."/>
            <person name="Miskei M."/>
            <person name="Pocsi I."/>
            <person name="Zhang W."/>
            <person name="Chen M."/>
            <person name="Wang L."/>
            <person name="Sun Y."/>
            <person name="Donzelli B.G."/>
            <person name="Gibson D.M."/>
            <person name="Nelson D.R."/>
            <person name="Luo J.G."/>
            <person name="Rep M."/>
            <person name="Liu H."/>
            <person name="Yang S."/>
            <person name="Wang J."/>
            <person name="Krasnoff S.B."/>
            <person name="Xu Y."/>
            <person name="Molnar I."/>
            <person name="Lin M."/>
        </authorList>
    </citation>
    <scope>NUCLEOTIDE SEQUENCE [LARGE SCALE GENOMIC DNA]</scope>
    <source>
        <strain evidence="12 13">ARSEF 6962</strain>
    </source>
</reference>
<keyword evidence="12" id="KW-0503">Monooxygenase</keyword>
<organism evidence="12 13">
    <name type="scientific">Drechmeria coniospora</name>
    <name type="common">Nematophagous fungus</name>
    <name type="synonym">Meria coniospora</name>
    <dbReference type="NCBI Taxonomy" id="98403"/>
    <lineage>
        <taxon>Eukaryota</taxon>
        <taxon>Fungi</taxon>
        <taxon>Dikarya</taxon>
        <taxon>Ascomycota</taxon>
        <taxon>Pezizomycotina</taxon>
        <taxon>Sordariomycetes</taxon>
        <taxon>Hypocreomycetidae</taxon>
        <taxon>Hypocreales</taxon>
        <taxon>Ophiocordycipitaceae</taxon>
        <taxon>Drechmeria</taxon>
    </lineage>
</organism>
<evidence type="ECO:0000313" key="12">
    <source>
        <dbReference type="EMBL" id="KYK61151.1"/>
    </source>
</evidence>
<dbReference type="InterPro" id="IPR025700">
    <property type="entry name" value="Lys/Orn_oxygenase"/>
</dbReference>
<sequence>MSPHSEVVFRDGDATVDATNGTSSSTVSPANLSAPSTLANGHDGHNGLHNDGQNGQQNGQQNGLHNGLHNGLQNGLQDGQHPSTTPGSQYLRPAAPGSEYDLVCVGFGPASLAIAIAMHDALAAGKKLHPDGSMPKVLFVEKQAQFGWHAGMLLPGSKMQISFIKDLATLRDPRSEFTFLNYLHRQHRLVDFTNLGTFLPARVEYEDYLRWCSSHFDKLVQFGQEVVSVTPDAELEALNAVRTFTVKSVDVSSGKPHEYRARNVLVATGGQPSLPKNFPLRNARVIHSSQYAHRIRQILPEASNPYRIAVVGAGQSAAEIFNNLQWMYPNSKTYLVMRPEFLRPSDDSPFVNSVFNPEYIDNLFPRSAKSRSNLLTEARATNYGVVRLELIEAMYELMYEQKRALGPDETKWPHRIMGGRQITSIESMAGPDEAMELTLRHVQDAGDADGFVDVAGEETLGVDLVIAATGYQRNGHVEMLRGTWDMLPKSKGHGLEFGKGISGWNVETEQGERKMAVGRDYKVKFSPGTVADRSGIWLQGCCEGTHGLSDTLLSVLATRSGEIVESMFYRAGTGTVKQQT</sequence>
<keyword evidence="6" id="KW-0274">FAD</keyword>
<keyword evidence="13" id="KW-1185">Reference proteome</keyword>
<dbReference type="GO" id="GO:0004497">
    <property type="term" value="F:monooxygenase activity"/>
    <property type="evidence" value="ECO:0007669"/>
    <property type="project" value="UniProtKB-KW"/>
</dbReference>
<evidence type="ECO:0000256" key="10">
    <source>
        <dbReference type="ARBA" id="ARBA00049248"/>
    </source>
</evidence>
<dbReference type="GO" id="GO:0006879">
    <property type="term" value="P:intracellular iron ion homeostasis"/>
    <property type="evidence" value="ECO:0007669"/>
    <property type="project" value="TreeGrafter"/>
</dbReference>
<proteinExistence type="inferred from homology"/>
<dbReference type="Gene3D" id="3.50.50.60">
    <property type="entry name" value="FAD/NAD(P)-binding domain"/>
    <property type="match status" value="1"/>
</dbReference>
<evidence type="ECO:0000256" key="2">
    <source>
        <dbReference type="ARBA" id="ARBA00004924"/>
    </source>
</evidence>
<evidence type="ECO:0000256" key="1">
    <source>
        <dbReference type="ARBA" id="ARBA00001974"/>
    </source>
</evidence>
<dbReference type="STRING" id="98403.A0A151GVQ7"/>
<evidence type="ECO:0000256" key="11">
    <source>
        <dbReference type="SAM" id="MobiDB-lite"/>
    </source>
</evidence>
<evidence type="ECO:0000256" key="3">
    <source>
        <dbReference type="ARBA" id="ARBA00007588"/>
    </source>
</evidence>
<comment type="pathway">
    <text evidence="2">Siderophore biosynthesis.</text>
</comment>
<dbReference type="PRINTS" id="PR00368">
    <property type="entry name" value="FADPNR"/>
</dbReference>
<dbReference type="Proteomes" id="UP000076580">
    <property type="component" value="Chromosome 01"/>
</dbReference>
<dbReference type="GeneID" id="63714935"/>
<evidence type="ECO:0000256" key="5">
    <source>
        <dbReference type="ARBA" id="ARBA00022630"/>
    </source>
</evidence>
<dbReference type="AlphaFoldDB" id="A0A151GVQ7"/>
<comment type="cofactor">
    <cofactor evidence="1">
        <name>FAD</name>
        <dbReference type="ChEBI" id="CHEBI:57692"/>
    </cofactor>
</comment>
<feature type="region of interest" description="Disordered" evidence="11">
    <location>
        <begin position="1"/>
        <end position="92"/>
    </location>
</feature>
<name>A0A151GVQ7_DRECN</name>
<dbReference type="SUPFAM" id="SSF51905">
    <property type="entry name" value="FAD/NAD(P)-binding domain"/>
    <property type="match status" value="2"/>
</dbReference>
<keyword evidence="8" id="KW-0560">Oxidoreductase</keyword>
<comment type="caution">
    <text evidence="12">The sequence shown here is derived from an EMBL/GenBank/DDBJ whole genome shotgun (WGS) entry which is preliminary data.</text>
</comment>
<dbReference type="EMBL" id="LAYC01000001">
    <property type="protein sequence ID" value="KYK61151.1"/>
    <property type="molecule type" value="Genomic_DNA"/>
</dbReference>
<protein>
    <recommendedName>
        <fullName evidence="4">L-ornithine N(5)-monooxygenase [NAD(P)H]</fullName>
        <ecNumber evidence="4">1.14.13.196</ecNumber>
    </recommendedName>
</protein>
<dbReference type="RefSeq" id="XP_040660503.1">
    <property type="nucleotide sequence ID" value="XM_040799620.1"/>
</dbReference>
<evidence type="ECO:0000313" key="13">
    <source>
        <dbReference type="Proteomes" id="UP000076580"/>
    </source>
</evidence>
<dbReference type="InterPro" id="IPR036188">
    <property type="entry name" value="FAD/NAD-bd_sf"/>
</dbReference>
<feature type="compositionally biased region" description="Low complexity" evidence="11">
    <location>
        <begin position="49"/>
        <end position="81"/>
    </location>
</feature>
<comment type="similarity">
    <text evidence="3">Belongs to the lysine N(6)-hydroxylase/L-ornithine N(5)-oxygenase family.</text>
</comment>
<evidence type="ECO:0000256" key="6">
    <source>
        <dbReference type="ARBA" id="ARBA00022827"/>
    </source>
</evidence>
<comment type="catalytic activity">
    <reaction evidence="9">
        <text>L-ornithine + NADPH + O2 = N(5)-hydroxy-L-ornithine + NADP(+) + H2O</text>
        <dbReference type="Rhea" id="RHEA:41508"/>
        <dbReference type="ChEBI" id="CHEBI:15377"/>
        <dbReference type="ChEBI" id="CHEBI:15379"/>
        <dbReference type="ChEBI" id="CHEBI:46911"/>
        <dbReference type="ChEBI" id="CHEBI:57783"/>
        <dbReference type="ChEBI" id="CHEBI:58349"/>
        <dbReference type="ChEBI" id="CHEBI:78275"/>
        <dbReference type="EC" id="1.14.13.196"/>
    </reaction>
</comment>
<comment type="catalytic activity">
    <reaction evidence="10">
        <text>L-ornithine + NADH + O2 = N(5)-hydroxy-L-ornithine + NAD(+) + H2O</text>
        <dbReference type="Rhea" id="RHEA:41512"/>
        <dbReference type="ChEBI" id="CHEBI:15377"/>
        <dbReference type="ChEBI" id="CHEBI:15379"/>
        <dbReference type="ChEBI" id="CHEBI:46911"/>
        <dbReference type="ChEBI" id="CHEBI:57540"/>
        <dbReference type="ChEBI" id="CHEBI:57945"/>
        <dbReference type="ChEBI" id="CHEBI:78275"/>
        <dbReference type="EC" id="1.14.13.196"/>
    </reaction>
</comment>